<dbReference type="AlphaFoldDB" id="A0A516WYX9"/>
<dbReference type="InterPro" id="IPR050109">
    <property type="entry name" value="HTH-type_TetR-like_transc_reg"/>
</dbReference>
<name>A0A516WYX9_9ACTN</name>
<evidence type="ECO:0000256" key="1">
    <source>
        <dbReference type="ARBA" id="ARBA00022491"/>
    </source>
</evidence>
<dbReference type="PRINTS" id="PR00455">
    <property type="entry name" value="HTHTETR"/>
</dbReference>
<reference evidence="7 8" key="1">
    <citation type="submission" date="2019-07" db="EMBL/GenBank/DDBJ databases">
        <title>Tomitella cavernea sp. nov., an actinomycete isolated from soil.</title>
        <authorList>
            <person name="Cheng J."/>
        </authorList>
    </citation>
    <scope>NUCLEOTIDE SEQUENCE [LARGE SCALE GENOMIC DNA]</scope>
    <source>
        <strain evidence="7 8">HY188</strain>
    </source>
</reference>
<dbReference type="InterPro" id="IPR036271">
    <property type="entry name" value="Tet_transcr_reg_TetR-rel_C_sf"/>
</dbReference>
<protein>
    <submittedName>
        <fullName evidence="7">TetR family transcriptional regulator</fullName>
    </submittedName>
</protein>
<dbReference type="KEGG" id="toy:FO059_00210"/>
<dbReference type="PANTHER" id="PTHR30055:SF234">
    <property type="entry name" value="HTH-TYPE TRANSCRIPTIONAL REGULATOR BETI"/>
    <property type="match status" value="1"/>
</dbReference>
<evidence type="ECO:0000259" key="6">
    <source>
        <dbReference type="PROSITE" id="PS50977"/>
    </source>
</evidence>
<keyword evidence="1" id="KW-0678">Repressor</keyword>
<dbReference type="Proteomes" id="UP000317344">
    <property type="component" value="Chromosome"/>
</dbReference>
<evidence type="ECO:0000313" key="8">
    <source>
        <dbReference type="Proteomes" id="UP000317344"/>
    </source>
</evidence>
<dbReference type="InterPro" id="IPR001647">
    <property type="entry name" value="HTH_TetR"/>
</dbReference>
<accession>A0A516WYX9</accession>
<reference evidence="7 8" key="2">
    <citation type="submission" date="2019-07" db="EMBL/GenBank/DDBJ databases">
        <authorList>
            <person name="Huang Y."/>
        </authorList>
    </citation>
    <scope>NUCLEOTIDE SEQUENCE [LARGE SCALE GENOMIC DNA]</scope>
    <source>
        <strain evidence="7 8">HY188</strain>
    </source>
</reference>
<dbReference type="Pfam" id="PF00440">
    <property type="entry name" value="TetR_N"/>
    <property type="match status" value="1"/>
</dbReference>
<evidence type="ECO:0000256" key="2">
    <source>
        <dbReference type="ARBA" id="ARBA00023015"/>
    </source>
</evidence>
<evidence type="ECO:0000256" key="3">
    <source>
        <dbReference type="ARBA" id="ARBA00023125"/>
    </source>
</evidence>
<dbReference type="InterPro" id="IPR039538">
    <property type="entry name" value="BetI_C"/>
</dbReference>
<dbReference type="SUPFAM" id="SSF48498">
    <property type="entry name" value="Tetracyclin repressor-like, C-terminal domain"/>
    <property type="match status" value="1"/>
</dbReference>
<dbReference type="EMBL" id="CP041765">
    <property type="protein sequence ID" value="QDQ96048.1"/>
    <property type="molecule type" value="Genomic_DNA"/>
</dbReference>
<feature type="DNA-binding region" description="H-T-H motif" evidence="5">
    <location>
        <begin position="62"/>
        <end position="81"/>
    </location>
</feature>
<evidence type="ECO:0000256" key="4">
    <source>
        <dbReference type="ARBA" id="ARBA00023163"/>
    </source>
</evidence>
<organism evidence="7 8">
    <name type="scientific">Tomitella fengzijianii</name>
    <dbReference type="NCBI Taxonomy" id="2597660"/>
    <lineage>
        <taxon>Bacteria</taxon>
        <taxon>Bacillati</taxon>
        <taxon>Actinomycetota</taxon>
        <taxon>Actinomycetes</taxon>
        <taxon>Mycobacteriales</taxon>
        <taxon>Tomitella</taxon>
    </lineage>
</organism>
<evidence type="ECO:0000313" key="7">
    <source>
        <dbReference type="EMBL" id="QDQ96048.1"/>
    </source>
</evidence>
<dbReference type="PANTHER" id="PTHR30055">
    <property type="entry name" value="HTH-TYPE TRANSCRIPTIONAL REGULATOR RUTR"/>
    <property type="match status" value="1"/>
</dbReference>
<proteinExistence type="predicted"/>
<evidence type="ECO:0000256" key="5">
    <source>
        <dbReference type="PROSITE-ProRule" id="PRU00335"/>
    </source>
</evidence>
<dbReference type="SUPFAM" id="SSF46689">
    <property type="entry name" value="Homeodomain-like"/>
    <property type="match status" value="1"/>
</dbReference>
<dbReference type="InterPro" id="IPR009057">
    <property type="entry name" value="Homeodomain-like_sf"/>
</dbReference>
<sequence>MLNRTCSGRGDNGCYADLPGVDAGVADAERSEMTQATTDDPRRRVADAACALVAEGGLEHATMRRVAARLGTTTGFISHYFADKDELLQAALSAALDDVTRRVTETGASSGLEEWLGLVEQALPHDEASERFWRVLVAFEAASLVSDKLSRVLQTYAADGEWRLAELLSTALPQGLEDDAVRRTARAVWVVVDGIGTTAVTNPGALSAGQRSAVLRSSVQALIEEATGAGA</sequence>
<dbReference type="GO" id="GO:0003700">
    <property type="term" value="F:DNA-binding transcription factor activity"/>
    <property type="evidence" value="ECO:0007669"/>
    <property type="project" value="TreeGrafter"/>
</dbReference>
<keyword evidence="2" id="KW-0805">Transcription regulation</keyword>
<dbReference type="Gene3D" id="1.10.357.10">
    <property type="entry name" value="Tetracycline Repressor, domain 2"/>
    <property type="match status" value="1"/>
</dbReference>
<keyword evidence="4" id="KW-0804">Transcription</keyword>
<dbReference type="OrthoDB" id="4773837at2"/>
<feature type="domain" description="HTH tetR-type" evidence="6">
    <location>
        <begin position="39"/>
        <end position="99"/>
    </location>
</feature>
<gene>
    <name evidence="7" type="ORF">FO059_00210</name>
</gene>
<dbReference type="GO" id="GO:0000976">
    <property type="term" value="F:transcription cis-regulatory region binding"/>
    <property type="evidence" value="ECO:0007669"/>
    <property type="project" value="TreeGrafter"/>
</dbReference>
<dbReference type="PROSITE" id="PS50977">
    <property type="entry name" value="HTH_TETR_2"/>
    <property type="match status" value="1"/>
</dbReference>
<keyword evidence="8" id="KW-1185">Reference proteome</keyword>
<dbReference type="Pfam" id="PF13977">
    <property type="entry name" value="TetR_C_6"/>
    <property type="match status" value="1"/>
</dbReference>
<keyword evidence="3 5" id="KW-0238">DNA-binding</keyword>